<reference evidence="2 3" key="1">
    <citation type="submission" date="2016-01" db="EMBL/GenBank/DDBJ databases">
        <title>Amycolatopsis coloradensis genome sequencing and assembly.</title>
        <authorList>
            <person name="Mayilraj S."/>
        </authorList>
    </citation>
    <scope>NUCLEOTIDE SEQUENCE [LARGE SCALE GENOMIC DNA]</scope>
    <source>
        <strain evidence="2 3">DSM 44225</strain>
    </source>
</reference>
<name>A0A1R0KEA4_9PSEU</name>
<feature type="chain" id="PRO_5013317281" evidence="1">
    <location>
        <begin position="31"/>
        <end position="126"/>
    </location>
</feature>
<dbReference type="AlphaFoldDB" id="A0A1R0KEA4"/>
<evidence type="ECO:0000313" key="3">
    <source>
        <dbReference type="Proteomes" id="UP000187486"/>
    </source>
</evidence>
<gene>
    <name evidence="2" type="ORF">BS329_39475</name>
</gene>
<accession>A0A1R0KEA4</accession>
<proteinExistence type="predicted"/>
<keyword evidence="1" id="KW-0732">Signal</keyword>
<keyword evidence="3" id="KW-1185">Reference proteome</keyword>
<dbReference type="EMBL" id="MQUQ01000035">
    <property type="protein sequence ID" value="OLZ43405.1"/>
    <property type="molecule type" value="Genomic_DNA"/>
</dbReference>
<comment type="caution">
    <text evidence="2">The sequence shown here is derived from an EMBL/GenBank/DDBJ whole genome shotgun (WGS) entry which is preliminary data.</text>
</comment>
<sequence length="126" mass="13294">MSILNKLRHGAALAAIGLAAAIGTTGTAQAASTLVAERYCAAAAWCDVGFYSYGGPLVIEFDVSGGANVAIKSYISSSDCFRRGMVNDAPLSWACQSPGYGDRFALVGLEDENGPWQSMYIKVYRV</sequence>
<dbReference type="Proteomes" id="UP000187486">
    <property type="component" value="Unassembled WGS sequence"/>
</dbReference>
<evidence type="ECO:0000313" key="2">
    <source>
        <dbReference type="EMBL" id="OLZ43405.1"/>
    </source>
</evidence>
<dbReference type="STRING" id="76021.BS329_39475"/>
<evidence type="ECO:0000256" key="1">
    <source>
        <dbReference type="SAM" id="SignalP"/>
    </source>
</evidence>
<organism evidence="2 3">
    <name type="scientific">Amycolatopsis coloradensis</name>
    <dbReference type="NCBI Taxonomy" id="76021"/>
    <lineage>
        <taxon>Bacteria</taxon>
        <taxon>Bacillati</taxon>
        <taxon>Actinomycetota</taxon>
        <taxon>Actinomycetes</taxon>
        <taxon>Pseudonocardiales</taxon>
        <taxon>Pseudonocardiaceae</taxon>
        <taxon>Amycolatopsis</taxon>
    </lineage>
</organism>
<feature type="signal peptide" evidence="1">
    <location>
        <begin position="1"/>
        <end position="30"/>
    </location>
</feature>
<protein>
    <submittedName>
        <fullName evidence="2">Uncharacterized protein</fullName>
    </submittedName>
</protein>